<dbReference type="AlphaFoldDB" id="A0AAW2P735"/>
<reference evidence="2" key="1">
    <citation type="submission" date="2020-06" db="EMBL/GenBank/DDBJ databases">
        <authorList>
            <person name="Li T."/>
            <person name="Hu X."/>
            <person name="Zhang T."/>
            <person name="Song X."/>
            <person name="Zhang H."/>
            <person name="Dai N."/>
            <person name="Sheng W."/>
            <person name="Hou X."/>
            <person name="Wei L."/>
        </authorList>
    </citation>
    <scope>NUCLEOTIDE SEQUENCE</scope>
    <source>
        <strain evidence="2">G02</strain>
        <tissue evidence="2">Leaf</tissue>
    </source>
</reference>
<accession>A0AAW2P735</accession>
<evidence type="ECO:0000313" key="2">
    <source>
        <dbReference type="EMBL" id="KAL0350606.1"/>
    </source>
</evidence>
<keyword evidence="1" id="KW-0812">Transmembrane</keyword>
<proteinExistence type="predicted"/>
<comment type="caution">
    <text evidence="2">The sequence shown here is derived from an EMBL/GenBank/DDBJ whole genome shotgun (WGS) entry which is preliminary data.</text>
</comment>
<dbReference type="EMBL" id="JACGWJ010000018">
    <property type="protein sequence ID" value="KAL0350606.1"/>
    <property type="molecule type" value="Genomic_DNA"/>
</dbReference>
<sequence length="93" mass="10997">MSVKPNERPSFFKILIMDFSRRLVRHRCTQTWPVFRLFECTTNIEIVIYSVCLSFYAATAPCFLAEIWVGFAWKRQVENQFREDLVREVGAEG</sequence>
<evidence type="ECO:0000256" key="1">
    <source>
        <dbReference type="SAM" id="Phobius"/>
    </source>
</evidence>
<keyword evidence="1" id="KW-1133">Transmembrane helix</keyword>
<reference evidence="2" key="2">
    <citation type="journal article" date="2024" name="Plant">
        <title>Genomic evolution and insights into agronomic trait innovations of Sesamum species.</title>
        <authorList>
            <person name="Miao H."/>
            <person name="Wang L."/>
            <person name="Qu L."/>
            <person name="Liu H."/>
            <person name="Sun Y."/>
            <person name="Le M."/>
            <person name="Wang Q."/>
            <person name="Wei S."/>
            <person name="Zheng Y."/>
            <person name="Lin W."/>
            <person name="Duan Y."/>
            <person name="Cao H."/>
            <person name="Xiong S."/>
            <person name="Wang X."/>
            <person name="Wei L."/>
            <person name="Li C."/>
            <person name="Ma Q."/>
            <person name="Ju M."/>
            <person name="Zhao R."/>
            <person name="Li G."/>
            <person name="Mu C."/>
            <person name="Tian Q."/>
            <person name="Mei H."/>
            <person name="Zhang T."/>
            <person name="Gao T."/>
            <person name="Zhang H."/>
        </authorList>
    </citation>
    <scope>NUCLEOTIDE SEQUENCE</scope>
    <source>
        <strain evidence="2">G02</strain>
    </source>
</reference>
<name>A0AAW2P735_SESRA</name>
<feature type="transmembrane region" description="Helical" evidence="1">
    <location>
        <begin position="46"/>
        <end position="73"/>
    </location>
</feature>
<gene>
    <name evidence="2" type="ORF">Sradi_4209800</name>
</gene>
<protein>
    <submittedName>
        <fullName evidence="2">Uncharacterized protein</fullName>
    </submittedName>
</protein>
<keyword evidence="1" id="KW-0472">Membrane</keyword>
<organism evidence="2">
    <name type="scientific">Sesamum radiatum</name>
    <name type="common">Black benniseed</name>
    <dbReference type="NCBI Taxonomy" id="300843"/>
    <lineage>
        <taxon>Eukaryota</taxon>
        <taxon>Viridiplantae</taxon>
        <taxon>Streptophyta</taxon>
        <taxon>Embryophyta</taxon>
        <taxon>Tracheophyta</taxon>
        <taxon>Spermatophyta</taxon>
        <taxon>Magnoliopsida</taxon>
        <taxon>eudicotyledons</taxon>
        <taxon>Gunneridae</taxon>
        <taxon>Pentapetalae</taxon>
        <taxon>asterids</taxon>
        <taxon>lamiids</taxon>
        <taxon>Lamiales</taxon>
        <taxon>Pedaliaceae</taxon>
        <taxon>Sesamum</taxon>
    </lineage>
</organism>